<evidence type="ECO:0000256" key="5">
    <source>
        <dbReference type="ARBA" id="ARBA00023163"/>
    </source>
</evidence>
<evidence type="ECO:0000256" key="8">
    <source>
        <dbReference type="RuleBase" id="RU364140"/>
    </source>
</evidence>
<dbReference type="VEuPathDB" id="FungiDB:BTJ68_02516"/>
<comment type="function">
    <text evidence="8">Component of the Mediator complex, a coactivator involved in the regulated transcription of nearly all RNA polymerase II-dependent genes. Mediator functions as a bridge to convey information from gene-specific regulatory proteins to the basal RNA polymerase II transcription machinery. Mediator is recruited to promoters by direct interactions with regulatory proteins and serves as a scaffold for the assembly of a functional preinitiation complex with RNA polymerase II and the general transcription factors.</text>
</comment>
<gene>
    <name evidence="8" type="primary">MED17</name>
    <name evidence="10" type="ORF">D0862_01093</name>
</gene>
<evidence type="ECO:0000256" key="2">
    <source>
        <dbReference type="ARBA" id="ARBA00005635"/>
    </source>
</evidence>
<feature type="compositionally biased region" description="Acidic residues" evidence="9">
    <location>
        <begin position="97"/>
        <end position="114"/>
    </location>
</feature>
<dbReference type="InterPro" id="IPR019313">
    <property type="entry name" value="Mediator_Med17"/>
</dbReference>
<dbReference type="GO" id="GO:0003712">
    <property type="term" value="F:transcription coregulator activity"/>
    <property type="evidence" value="ECO:0007669"/>
    <property type="project" value="InterPro"/>
</dbReference>
<feature type="compositionally biased region" description="Basic and acidic residues" evidence="9">
    <location>
        <begin position="115"/>
        <end position="124"/>
    </location>
</feature>
<dbReference type="AlphaFoldDB" id="A0A3M7HU80"/>
<comment type="similarity">
    <text evidence="2 8">Belongs to the Mediator complex subunit 17 family.</text>
</comment>
<evidence type="ECO:0000313" key="11">
    <source>
        <dbReference type="Proteomes" id="UP000281468"/>
    </source>
</evidence>
<organism evidence="10 11">
    <name type="scientific">Hortaea werneckii</name>
    <name type="common">Black yeast</name>
    <name type="synonym">Cladosporium werneckii</name>
    <dbReference type="NCBI Taxonomy" id="91943"/>
    <lineage>
        <taxon>Eukaryota</taxon>
        <taxon>Fungi</taxon>
        <taxon>Dikarya</taxon>
        <taxon>Ascomycota</taxon>
        <taxon>Pezizomycotina</taxon>
        <taxon>Dothideomycetes</taxon>
        <taxon>Dothideomycetidae</taxon>
        <taxon>Mycosphaerellales</taxon>
        <taxon>Teratosphaeriaceae</taxon>
        <taxon>Hortaea</taxon>
    </lineage>
</organism>
<protein>
    <recommendedName>
        <fullName evidence="3 8">Mediator of RNA polymerase II transcription subunit 17</fullName>
    </recommendedName>
    <alternativeName>
        <fullName evidence="7 8">Mediator complex subunit 17</fullName>
    </alternativeName>
</protein>
<accession>A0A3M7HU80</accession>
<evidence type="ECO:0000256" key="9">
    <source>
        <dbReference type="SAM" id="MobiDB-lite"/>
    </source>
</evidence>
<dbReference type="Gene3D" id="6.10.250.2620">
    <property type="match status" value="1"/>
</dbReference>
<dbReference type="Pfam" id="PF10156">
    <property type="entry name" value="Med17"/>
    <property type="match status" value="1"/>
</dbReference>
<name>A0A3M7HU80_HORWE</name>
<keyword evidence="5 8" id="KW-0804">Transcription</keyword>
<evidence type="ECO:0000256" key="4">
    <source>
        <dbReference type="ARBA" id="ARBA00023015"/>
    </source>
</evidence>
<dbReference type="Proteomes" id="UP000281468">
    <property type="component" value="Unassembled WGS sequence"/>
</dbReference>
<evidence type="ECO:0000256" key="7">
    <source>
        <dbReference type="ARBA" id="ARBA00032014"/>
    </source>
</evidence>
<comment type="subcellular location">
    <subcellularLocation>
        <location evidence="1 8">Nucleus</location>
    </subcellularLocation>
</comment>
<feature type="region of interest" description="Disordered" evidence="9">
    <location>
        <begin position="86"/>
        <end position="124"/>
    </location>
</feature>
<keyword evidence="4 8" id="KW-0805">Transcription regulation</keyword>
<sequence length="644" mass="70749">MRRANLSSHAKTSSHLCVRWVWNAGAARRTSRSLLLCIIGKMSTTTTLSFKPWAHDADQEPALKDVLARVSLERGHFRNITEASLQEEVAGEGALEPSDDERESDDEDEKEEVEEGAKGPQSREDLYKAKFEMLQHVGAAEQDVLFALDFISLLMTKDKEGAALGNQSISPALKNEVPAGTLGLDVWQRMPDDKGVQAQDEMLATNVRMEGLQKSADGLLAAASRLEDNVRKETQYWNEVLSIAEKGWNICRIPGQQHRLGVTFGFSESEPQFSRRGIAALNVDEDGQISLDRGVGAKPKAVRVLLRQQGRLVGSSNVSNTTNDSDITLEARIRNARDSLFDEELYQELVREGRANASLGVTLKGDSVCFAPLQEDATGTEVSFELVSLDDTGARDLGVLPQDNAAQAVAVAAKLLLTQAHRERLKKRSEVPPPMTDKKEERRILPILRPVMSFALHRFAVDQVNCHLARVAQLTRAAQVQCDFQNAVINVPSVEDLSGAEDLVTKLLQPWTSEAKFEVASLQIRVQLETTLVTDFCTRFTLNTPNGKATQFAVDNELWDAIDAAVSSALAASLAEKAGEGWRCNQREGFLENEAAGGKAWVFVGGGAGILTLSGQEQDKRIEWQLEGESAKKSLWEVFGEVIC</sequence>
<dbReference type="EMBL" id="QWIQ01000016">
    <property type="protein sequence ID" value="RMZ16769.1"/>
    <property type="molecule type" value="Genomic_DNA"/>
</dbReference>
<dbReference type="GO" id="GO:0016592">
    <property type="term" value="C:mediator complex"/>
    <property type="evidence" value="ECO:0007669"/>
    <property type="project" value="InterPro"/>
</dbReference>
<dbReference type="PANTHER" id="PTHR13114:SF7">
    <property type="entry name" value="MEDIATOR OF RNA POLYMERASE II TRANSCRIPTION SUBUNIT 17"/>
    <property type="match status" value="1"/>
</dbReference>
<evidence type="ECO:0000256" key="3">
    <source>
        <dbReference type="ARBA" id="ARBA00019610"/>
    </source>
</evidence>
<keyword evidence="8" id="KW-0010">Activator</keyword>
<comment type="caution">
    <text evidence="10">The sequence shown here is derived from an EMBL/GenBank/DDBJ whole genome shotgun (WGS) entry which is preliminary data.</text>
</comment>
<dbReference type="GO" id="GO:0070847">
    <property type="term" value="C:core mediator complex"/>
    <property type="evidence" value="ECO:0007669"/>
    <property type="project" value="TreeGrafter"/>
</dbReference>
<evidence type="ECO:0000313" key="10">
    <source>
        <dbReference type="EMBL" id="RMZ16769.1"/>
    </source>
</evidence>
<proteinExistence type="inferred from homology"/>
<evidence type="ECO:0000256" key="6">
    <source>
        <dbReference type="ARBA" id="ARBA00023242"/>
    </source>
</evidence>
<comment type="subunit">
    <text evidence="8">Component of the Mediator complex.</text>
</comment>
<evidence type="ECO:0000256" key="1">
    <source>
        <dbReference type="ARBA" id="ARBA00004123"/>
    </source>
</evidence>
<reference evidence="10 11" key="1">
    <citation type="journal article" date="2018" name="BMC Genomics">
        <title>Genomic evidence for intraspecific hybridization in a clonal and extremely halotolerant yeast.</title>
        <authorList>
            <person name="Gostincar C."/>
            <person name="Stajich J.E."/>
            <person name="Zupancic J."/>
            <person name="Zalar P."/>
            <person name="Gunde-Cimerman N."/>
        </authorList>
    </citation>
    <scope>NUCLEOTIDE SEQUENCE [LARGE SCALE GENOMIC DNA]</scope>
    <source>
        <strain evidence="10 11">EXF-171</strain>
    </source>
</reference>
<keyword evidence="6 8" id="KW-0539">Nucleus</keyword>
<dbReference type="GO" id="GO:0006357">
    <property type="term" value="P:regulation of transcription by RNA polymerase II"/>
    <property type="evidence" value="ECO:0007669"/>
    <property type="project" value="InterPro"/>
</dbReference>
<dbReference type="PANTHER" id="PTHR13114">
    <property type="entry name" value="MEDIATOR OF RNA POLYMERASE II TRANSCRIPTION SUBUNIT 17"/>
    <property type="match status" value="1"/>
</dbReference>